<feature type="domain" description="Nudix hydrolase" evidence="15">
    <location>
        <begin position="218"/>
        <end position="358"/>
    </location>
</feature>
<evidence type="ECO:0000256" key="8">
    <source>
        <dbReference type="ARBA" id="ARBA00025164"/>
    </source>
</evidence>
<dbReference type="PROSITE" id="PS51462">
    <property type="entry name" value="NUDIX"/>
    <property type="match status" value="1"/>
</dbReference>
<organism evidence="16 19">
    <name type="scientific">Allgaiera indica</name>
    <dbReference type="NCBI Taxonomy" id="765699"/>
    <lineage>
        <taxon>Bacteria</taxon>
        <taxon>Pseudomonadati</taxon>
        <taxon>Pseudomonadota</taxon>
        <taxon>Alphaproteobacteria</taxon>
        <taxon>Rhodobacterales</taxon>
        <taxon>Paracoccaceae</taxon>
        <taxon>Allgaiera</taxon>
    </lineage>
</organism>
<comment type="caution">
    <text evidence="16">The sequence shown here is derived from an EMBL/GenBank/DDBJ whole genome shotgun (WGS) entry which is preliminary data.</text>
</comment>
<dbReference type="InterPro" id="IPR013024">
    <property type="entry name" value="GGCT-like"/>
</dbReference>
<dbReference type="InterPro" id="IPR036568">
    <property type="entry name" value="GGCT-like_sf"/>
</dbReference>
<dbReference type="AlphaFoldDB" id="A0AAN4ZYY4"/>
<dbReference type="GO" id="GO:0019144">
    <property type="term" value="F:ADP-sugar diphosphatase activity"/>
    <property type="evidence" value="ECO:0007669"/>
    <property type="project" value="TreeGrafter"/>
</dbReference>
<dbReference type="Pfam" id="PF06094">
    <property type="entry name" value="GGACT"/>
    <property type="match status" value="1"/>
</dbReference>
<protein>
    <recommendedName>
        <fullName evidence="4">ADP-ribose pyrophosphatase</fullName>
        <ecNumber evidence="3">3.6.1.13</ecNumber>
    </recommendedName>
    <alternativeName>
        <fullName evidence="9">ADP-ribose diphosphatase</fullName>
    </alternativeName>
    <alternativeName>
        <fullName evidence="11">ADP-ribose phosphohydrolase</fullName>
    </alternativeName>
    <alternativeName>
        <fullName evidence="10">Adenosine diphosphoribose pyrophosphatase</fullName>
    </alternativeName>
</protein>
<reference evidence="17 18" key="2">
    <citation type="submission" date="2016-10" db="EMBL/GenBank/DDBJ databases">
        <authorList>
            <person name="Varghese N."/>
            <person name="Submissions S."/>
        </authorList>
    </citation>
    <scope>NUCLEOTIDE SEQUENCE [LARGE SCALE GENOMIC DNA]</scope>
    <source>
        <strain evidence="17 18">DSM 24802</strain>
    </source>
</reference>
<dbReference type="RefSeq" id="WP_035843987.1">
    <property type="nucleotide sequence ID" value="NZ_BNAB01000005.1"/>
</dbReference>
<evidence type="ECO:0000256" key="13">
    <source>
        <dbReference type="PIRSR" id="PIRSR604385-2"/>
    </source>
</evidence>
<name>A0AAN4ZYY4_9RHOB</name>
<evidence type="ECO:0000313" key="16">
    <source>
        <dbReference type="EMBL" id="GHE00778.1"/>
    </source>
</evidence>
<feature type="short sequence motif" description="Nudix box" evidence="14">
    <location>
        <begin position="261"/>
        <end position="283"/>
    </location>
</feature>
<dbReference type="InterPro" id="IPR000086">
    <property type="entry name" value="NUDIX_hydrolase_dom"/>
</dbReference>
<dbReference type="SUPFAM" id="SSF110857">
    <property type="entry name" value="Gamma-glutamyl cyclotransferase-like"/>
    <property type="match status" value="1"/>
</dbReference>
<feature type="binding site" evidence="13">
    <location>
        <position position="280"/>
    </location>
    <ligand>
        <name>Mg(2+)</name>
        <dbReference type="ChEBI" id="CHEBI:18420"/>
        <label>1</label>
    </ligand>
</feature>
<evidence type="ECO:0000313" key="19">
    <source>
        <dbReference type="Proteomes" id="UP000634647"/>
    </source>
</evidence>
<evidence type="ECO:0000313" key="17">
    <source>
        <dbReference type="EMBL" id="SDW70471.1"/>
    </source>
</evidence>
<dbReference type="EMBL" id="BNAB01000005">
    <property type="protein sequence ID" value="GHE00778.1"/>
    <property type="molecule type" value="Genomic_DNA"/>
</dbReference>
<dbReference type="PANTHER" id="PTHR11839">
    <property type="entry name" value="UDP/ADP-SUGAR PYROPHOSPHATASE"/>
    <property type="match status" value="1"/>
</dbReference>
<proteinExistence type="inferred from homology"/>
<dbReference type="InterPro" id="IPR004385">
    <property type="entry name" value="NDP_pyrophosphatase"/>
</dbReference>
<dbReference type="NCBIfam" id="TIGR00052">
    <property type="entry name" value="nudix-type nucleoside diphosphatase, YffH/AdpP family"/>
    <property type="match status" value="1"/>
</dbReference>
<evidence type="ECO:0000256" key="2">
    <source>
        <dbReference type="ARBA" id="ARBA00007482"/>
    </source>
</evidence>
<evidence type="ECO:0000256" key="6">
    <source>
        <dbReference type="ARBA" id="ARBA00022801"/>
    </source>
</evidence>
<dbReference type="Pfam" id="PF00293">
    <property type="entry name" value="NUDIX"/>
    <property type="match status" value="1"/>
</dbReference>
<evidence type="ECO:0000256" key="14">
    <source>
        <dbReference type="PIRSR" id="PIRSR604385-3"/>
    </source>
</evidence>
<evidence type="ECO:0000256" key="7">
    <source>
        <dbReference type="ARBA" id="ARBA00022842"/>
    </source>
</evidence>
<comment type="catalytic activity">
    <reaction evidence="12">
        <text>ADP-D-ribose + H2O = D-ribose 5-phosphate + AMP + 2 H(+)</text>
        <dbReference type="Rhea" id="RHEA:10412"/>
        <dbReference type="ChEBI" id="CHEBI:15377"/>
        <dbReference type="ChEBI" id="CHEBI:15378"/>
        <dbReference type="ChEBI" id="CHEBI:57967"/>
        <dbReference type="ChEBI" id="CHEBI:78346"/>
        <dbReference type="ChEBI" id="CHEBI:456215"/>
        <dbReference type="EC" id="3.6.1.13"/>
    </reaction>
</comment>
<keyword evidence="18" id="KW-1185">Reference proteome</keyword>
<reference evidence="16" key="1">
    <citation type="journal article" date="2014" name="Int. J. Syst. Evol. Microbiol.">
        <title>Complete genome sequence of Corynebacterium casei LMG S-19264T (=DSM 44701T), isolated from a smear-ripened cheese.</title>
        <authorList>
            <consortium name="US DOE Joint Genome Institute (JGI-PGF)"/>
            <person name="Walter F."/>
            <person name="Albersmeier A."/>
            <person name="Kalinowski J."/>
            <person name="Ruckert C."/>
        </authorList>
    </citation>
    <scope>NUCLEOTIDE SEQUENCE</scope>
    <source>
        <strain evidence="16">CGMCC 1.10859</strain>
    </source>
</reference>
<dbReference type="Proteomes" id="UP000199541">
    <property type="component" value="Unassembled WGS sequence"/>
</dbReference>
<feature type="binding site" evidence="13">
    <location>
        <position position="329"/>
    </location>
    <ligand>
        <name>Mg(2+)</name>
        <dbReference type="ChEBI" id="CHEBI:18420"/>
        <label>1</label>
    </ligand>
</feature>
<gene>
    <name evidence="16" type="primary">trgB</name>
    <name evidence="16" type="ORF">GCM10008024_13480</name>
    <name evidence="17" type="ORF">SAMN05444006_10639</name>
</gene>
<dbReference type="GO" id="GO:0046872">
    <property type="term" value="F:metal ion binding"/>
    <property type="evidence" value="ECO:0007669"/>
    <property type="project" value="UniProtKB-KW"/>
</dbReference>
<accession>A0AAN4ZYY4</accession>
<evidence type="ECO:0000313" key="18">
    <source>
        <dbReference type="Proteomes" id="UP000199541"/>
    </source>
</evidence>
<evidence type="ECO:0000256" key="3">
    <source>
        <dbReference type="ARBA" id="ARBA00012453"/>
    </source>
</evidence>
<evidence type="ECO:0000256" key="5">
    <source>
        <dbReference type="ARBA" id="ARBA00022723"/>
    </source>
</evidence>
<evidence type="ECO:0000256" key="10">
    <source>
        <dbReference type="ARBA" id="ARBA00030308"/>
    </source>
</evidence>
<feature type="binding site" evidence="13">
    <location>
        <position position="276"/>
    </location>
    <ligand>
        <name>Mg(2+)</name>
        <dbReference type="ChEBI" id="CHEBI:18420"/>
        <label>1</label>
    </ligand>
</feature>
<dbReference type="Gene3D" id="3.90.79.10">
    <property type="entry name" value="Nucleoside Triphosphate Pyrophosphohydrolase"/>
    <property type="match status" value="1"/>
</dbReference>
<dbReference type="InterPro" id="IPR009288">
    <property type="entry name" value="AIG2-like_dom"/>
</dbReference>
<evidence type="ECO:0000256" key="1">
    <source>
        <dbReference type="ARBA" id="ARBA00001946"/>
    </source>
</evidence>
<dbReference type="GO" id="GO:0047631">
    <property type="term" value="F:ADP-ribose diphosphatase activity"/>
    <property type="evidence" value="ECO:0007669"/>
    <property type="project" value="UniProtKB-EC"/>
</dbReference>
<dbReference type="GO" id="GO:0019693">
    <property type="term" value="P:ribose phosphate metabolic process"/>
    <property type="evidence" value="ECO:0007669"/>
    <property type="project" value="TreeGrafter"/>
</dbReference>
<keyword evidence="5 13" id="KW-0479">Metal-binding</keyword>
<dbReference type="CDD" id="cd24155">
    <property type="entry name" value="NUDIX_ADPRase"/>
    <property type="match status" value="1"/>
</dbReference>
<comment type="cofactor">
    <cofactor evidence="1 13">
        <name>Mg(2+)</name>
        <dbReference type="ChEBI" id="CHEBI:18420"/>
    </cofactor>
</comment>
<dbReference type="Gene3D" id="3.10.490.10">
    <property type="entry name" value="Gamma-glutamyl cyclotransferase-like"/>
    <property type="match status" value="1"/>
</dbReference>
<dbReference type="SUPFAM" id="SSF55811">
    <property type="entry name" value="Nudix"/>
    <property type="match status" value="1"/>
</dbReference>
<evidence type="ECO:0000256" key="12">
    <source>
        <dbReference type="ARBA" id="ARBA00049546"/>
    </source>
</evidence>
<dbReference type="EC" id="3.6.1.13" evidence="3"/>
<evidence type="ECO:0000256" key="11">
    <source>
        <dbReference type="ARBA" id="ARBA00033056"/>
    </source>
</evidence>
<comment type="function">
    <text evidence="8">Acts on ADP-mannose and ADP-glucose as well as ADP-ribose. Prevents glycogen biosynthesis. The reaction catalyzed by this enzyme is a limiting step of the gluconeogenic process.</text>
</comment>
<dbReference type="EMBL" id="FNOB01000006">
    <property type="protein sequence ID" value="SDW70471.1"/>
    <property type="molecule type" value="Genomic_DNA"/>
</dbReference>
<sequence length="375" mass="40803">MVDFFFYGTLCHRPLLHAVLGRAVHPEPARLPDHAVHWASEQGFPLIVARTGAVAQGVLLRGLTEAEAARLDYYEGGFGYHCQDVRVETEGGIVTARVYLPAPGMWQPGAPWSLPAWVARWGAMVTEAATEYMDGFGRVPAEQARAGYRRVLARAADRLRARAAPAPTTLRRAQAPGDLDVLSVARPWAGFFAIEEWQFRHRRFDGAMGPPIRREAFVTPDAVSVLPYDPVRDRVLVVEQFRAGPAARGDPQGWQLEAVAGMIDPGETPEQTARRECQEEAGLALGALHRVCGYYPSPGTHTEFVTSFIGVADLPDGAAGQGGLAQEHEDIRSHLLSFDALMALIETGEAATGPLLVSAFWLGRERPGLRAAATR</sequence>
<dbReference type="PANTHER" id="PTHR11839:SF5">
    <property type="entry name" value="ADP-RIBOSE PYROPHOSPHATASE"/>
    <property type="match status" value="1"/>
</dbReference>
<dbReference type="CDD" id="cd06661">
    <property type="entry name" value="GGCT_like"/>
    <property type="match status" value="1"/>
</dbReference>
<dbReference type="Proteomes" id="UP000634647">
    <property type="component" value="Unassembled WGS sequence"/>
</dbReference>
<reference evidence="16" key="3">
    <citation type="submission" date="2023-06" db="EMBL/GenBank/DDBJ databases">
        <authorList>
            <person name="Sun Q."/>
            <person name="Zhou Y."/>
        </authorList>
    </citation>
    <scope>NUCLEOTIDE SEQUENCE</scope>
    <source>
        <strain evidence="16">CGMCC 1.10859</strain>
    </source>
</reference>
<feature type="binding site" evidence="13">
    <location>
        <position position="260"/>
    </location>
    <ligand>
        <name>Mg(2+)</name>
        <dbReference type="ChEBI" id="CHEBI:18420"/>
        <label>1</label>
    </ligand>
</feature>
<dbReference type="GO" id="GO:0006753">
    <property type="term" value="P:nucleoside phosphate metabolic process"/>
    <property type="evidence" value="ECO:0007669"/>
    <property type="project" value="TreeGrafter"/>
</dbReference>
<dbReference type="GO" id="GO:0005829">
    <property type="term" value="C:cytosol"/>
    <property type="evidence" value="ECO:0007669"/>
    <property type="project" value="TreeGrafter"/>
</dbReference>
<dbReference type="InterPro" id="IPR015797">
    <property type="entry name" value="NUDIX_hydrolase-like_dom_sf"/>
</dbReference>
<comment type="similarity">
    <text evidence="2">Belongs to the Nudix hydrolase family. NudF subfamily.</text>
</comment>
<evidence type="ECO:0000259" key="15">
    <source>
        <dbReference type="PROSITE" id="PS51462"/>
    </source>
</evidence>
<keyword evidence="6" id="KW-0378">Hydrolase</keyword>
<evidence type="ECO:0000256" key="4">
    <source>
        <dbReference type="ARBA" id="ARBA00013297"/>
    </source>
</evidence>
<keyword evidence="7 13" id="KW-0460">Magnesium</keyword>
<evidence type="ECO:0000256" key="9">
    <source>
        <dbReference type="ARBA" id="ARBA00030162"/>
    </source>
</evidence>